<evidence type="ECO:0000313" key="3">
    <source>
        <dbReference type="Proteomes" id="UP000198857"/>
    </source>
</evidence>
<dbReference type="STRING" id="1523247.SAMN05660464_1734"/>
<dbReference type="Proteomes" id="UP000198857">
    <property type="component" value="Unassembled WGS sequence"/>
</dbReference>
<gene>
    <name evidence="2" type="ORF">SAMN05660464_1734</name>
</gene>
<dbReference type="AlphaFoldDB" id="A0A1I5LGH2"/>
<reference evidence="3" key="1">
    <citation type="submission" date="2016-10" db="EMBL/GenBank/DDBJ databases">
        <authorList>
            <person name="Varghese N."/>
            <person name="Submissions S."/>
        </authorList>
    </citation>
    <scope>NUCLEOTIDE SEQUENCE [LARGE SCALE GENOMIC DNA]</scope>
    <source>
        <strain evidence="3">DSM 44208</strain>
    </source>
</reference>
<proteinExistence type="predicted"/>
<evidence type="ECO:0000313" key="2">
    <source>
        <dbReference type="EMBL" id="SFO96282.1"/>
    </source>
</evidence>
<dbReference type="OrthoDB" id="5194781at2"/>
<accession>A0A1I5LGH2</accession>
<keyword evidence="1" id="KW-0472">Membrane</keyword>
<protein>
    <submittedName>
        <fullName evidence="2">Uncharacterized protein</fullName>
    </submittedName>
</protein>
<name>A0A1I5LGH2_9ACTN</name>
<sequence>MPDYSEFPTTPTGWQERALADQWQYPTALETRDAPLPPRRRPDLVTLVPGVVYVVLALVVLAGVALPLDLLADGGLLWLLLVGAGVALLVTELRRTRRRRG</sequence>
<evidence type="ECO:0000256" key="1">
    <source>
        <dbReference type="SAM" id="Phobius"/>
    </source>
</evidence>
<dbReference type="RefSeq" id="WP_091108620.1">
    <property type="nucleotide sequence ID" value="NZ_FOWQ01000002.1"/>
</dbReference>
<keyword evidence="1" id="KW-1133">Transmembrane helix</keyword>
<keyword evidence="1" id="KW-0812">Transmembrane</keyword>
<feature type="transmembrane region" description="Helical" evidence="1">
    <location>
        <begin position="74"/>
        <end position="91"/>
    </location>
</feature>
<organism evidence="2 3">
    <name type="scientific">Geodermatophilus dictyosporus</name>
    <dbReference type="NCBI Taxonomy" id="1523247"/>
    <lineage>
        <taxon>Bacteria</taxon>
        <taxon>Bacillati</taxon>
        <taxon>Actinomycetota</taxon>
        <taxon>Actinomycetes</taxon>
        <taxon>Geodermatophilales</taxon>
        <taxon>Geodermatophilaceae</taxon>
        <taxon>Geodermatophilus</taxon>
    </lineage>
</organism>
<feature type="transmembrane region" description="Helical" evidence="1">
    <location>
        <begin position="44"/>
        <end position="68"/>
    </location>
</feature>
<dbReference type="EMBL" id="FOWQ01000002">
    <property type="protein sequence ID" value="SFO96282.1"/>
    <property type="molecule type" value="Genomic_DNA"/>
</dbReference>
<keyword evidence="3" id="KW-1185">Reference proteome</keyword>